<reference evidence="2 3" key="1">
    <citation type="submission" date="2013-11" db="EMBL/GenBank/DDBJ databases">
        <title>Genome sequencing of Stegodyphus mimosarum.</title>
        <authorList>
            <person name="Bechsgaard J."/>
        </authorList>
    </citation>
    <scope>NUCLEOTIDE SEQUENCE [LARGE SCALE GENOMIC DNA]</scope>
</reference>
<protein>
    <submittedName>
        <fullName evidence="2">Uncharacterized protein</fullName>
    </submittedName>
</protein>
<evidence type="ECO:0000256" key="1">
    <source>
        <dbReference type="SAM" id="MobiDB-lite"/>
    </source>
</evidence>
<keyword evidence="3" id="KW-1185">Reference proteome</keyword>
<accession>A0A087TWF4</accession>
<dbReference type="AlphaFoldDB" id="A0A087TWF4"/>
<gene>
    <name evidence="2" type="ORF">X975_22562</name>
</gene>
<feature type="compositionally biased region" description="Polar residues" evidence="1">
    <location>
        <begin position="934"/>
        <end position="948"/>
    </location>
</feature>
<feature type="compositionally biased region" description="Polar residues" evidence="1">
    <location>
        <begin position="8"/>
        <end position="26"/>
    </location>
</feature>
<dbReference type="EMBL" id="KK117069">
    <property type="protein sequence ID" value="KFM69443.1"/>
    <property type="molecule type" value="Genomic_DNA"/>
</dbReference>
<proteinExistence type="predicted"/>
<dbReference type="STRING" id="407821.A0A087TWF4"/>
<organism evidence="2 3">
    <name type="scientific">Stegodyphus mimosarum</name>
    <name type="common">African social velvet spider</name>
    <dbReference type="NCBI Taxonomy" id="407821"/>
    <lineage>
        <taxon>Eukaryota</taxon>
        <taxon>Metazoa</taxon>
        <taxon>Ecdysozoa</taxon>
        <taxon>Arthropoda</taxon>
        <taxon>Chelicerata</taxon>
        <taxon>Arachnida</taxon>
        <taxon>Araneae</taxon>
        <taxon>Araneomorphae</taxon>
        <taxon>Entelegynae</taxon>
        <taxon>Eresoidea</taxon>
        <taxon>Eresidae</taxon>
        <taxon>Stegodyphus</taxon>
    </lineage>
</organism>
<dbReference type="OrthoDB" id="5877502at2759"/>
<feature type="non-terminal residue" evidence="2">
    <location>
        <position position="1090"/>
    </location>
</feature>
<evidence type="ECO:0000313" key="2">
    <source>
        <dbReference type="EMBL" id="KFM69443.1"/>
    </source>
</evidence>
<sequence length="1090" mass="121536">MPRLPAYNAQNRIHAQNRSSLMPQSSYQQHNAEYFSYNEQRLQTSQQCSFSQNESLQIGLKQNYNQSNLLRQQNQPVNHQGIFEDQRFLTAQQYEPNYSSYDKNRMQRDPVMSMNSLPTEHKNRTFNQNHSSNFSMGQFTLGKDEILSRNISNDVFPEKQIFPETGTYSGSSDIRLQSSRMKQNYLQSNNPFMAEKKFTSYCEGPRNENNQGVFPSSKSCTSLSAIASSYSSPQQEMLYDNIPSPQVVKSESFERDFLREPSSCISGTTSFLSEQSNCENYGISSRSQYNVSTANHMTGVNNQFSSYQCSTQNIESSDKMSFSTPQFSPSCKVSFSSNAEQFNNKRQFPRTQAETASFDGREKFLSPSKPYMNAEKQVLDEYSHLGSTSACKNNTANFNLPALQEPMLNRMPAHNVPTSSGHNSFLVNSSVSDALSSLKEFSLNSQNYFSDVNQKVESCISPKKCHAESPLRSAISSHLSTSFNASSSPALPCLSTTEQVLPGLSIASRGTPPDLSKTSTNISPCLSSAATSVPPDLSTASTIVPPGLDAISKSVLNNWNEPEEFANTNSNISDHTGNGNDWLKDSSIPFIGENNGQQSECLGKEYKHCDNTLKNAFGTFPKLEKNSEVLATNKESQVIEPEKGSVNNSNIFNLCESAKDVNADNNVRSALEEALDALVTSDPIVGLDYIIERKQDVFIDGTFPFQCKLCNSSISRSLIIDHIVGAKHRMRYLKATDLSLHNYIMSLNMDKDLKEKEISEAASKMEKKHGRGYVLVDCTIKTKTKETVPLKDSLEEDRKTVSELSEISVGFDTKFPCADTSDLKSEFSAEPFQDSSSSFKCADVENAGEQSYPPDLKENEKEEINENNSQESISSPGGDSETCRKHSNSFLPTFSTSESNSIPFNYNSNALKRAPSPCFSSDENQQKVLKKDTNQSMNDMESSINKPSSPKKEAVEKKEDSTDKSDNHNFHKLVCNPKSEPVETQKKDFETVFESLSKCTISSEEEAAVALQSVSILMNLLIRYNLRHLPCDVVENSVKLLHSRKPENIEELVTLINGNKTFPEVHGTDTLNKKEVDKNEDNTNIISNSK</sequence>
<dbReference type="Proteomes" id="UP000054359">
    <property type="component" value="Unassembled WGS sequence"/>
</dbReference>
<evidence type="ECO:0000313" key="3">
    <source>
        <dbReference type="Proteomes" id="UP000054359"/>
    </source>
</evidence>
<feature type="compositionally biased region" description="Basic and acidic residues" evidence="1">
    <location>
        <begin position="855"/>
        <end position="864"/>
    </location>
</feature>
<name>A0A087TWF4_STEMI</name>
<feature type="compositionally biased region" description="Basic and acidic residues" evidence="1">
    <location>
        <begin position="950"/>
        <end position="969"/>
    </location>
</feature>
<feature type="compositionally biased region" description="Low complexity" evidence="1">
    <location>
        <begin position="866"/>
        <end position="875"/>
    </location>
</feature>
<feature type="region of interest" description="Disordered" evidence="1">
    <location>
        <begin position="833"/>
        <end position="889"/>
    </location>
</feature>
<feature type="region of interest" description="Disordered" evidence="1">
    <location>
        <begin position="932"/>
        <end position="974"/>
    </location>
</feature>
<feature type="region of interest" description="Disordered" evidence="1">
    <location>
        <begin position="1"/>
        <end position="26"/>
    </location>
</feature>